<evidence type="ECO:0000256" key="2">
    <source>
        <dbReference type="ARBA" id="ARBA00022964"/>
    </source>
</evidence>
<dbReference type="Gene3D" id="2.60.120.330">
    <property type="entry name" value="B-lactam Antibiotic, Isopenicillin N Synthase, Chain"/>
    <property type="match status" value="1"/>
</dbReference>
<dbReference type="SMART" id="SM00028">
    <property type="entry name" value="TPR"/>
    <property type="match status" value="4"/>
</dbReference>
<keyword evidence="6" id="KW-1185">Reference proteome</keyword>
<dbReference type="InterPro" id="IPR007803">
    <property type="entry name" value="Asp/Arg/Pro-Hydrxlase"/>
</dbReference>
<dbReference type="EMBL" id="SACS01000018">
    <property type="protein sequence ID" value="RVU34431.1"/>
    <property type="molecule type" value="Genomic_DNA"/>
</dbReference>
<dbReference type="RefSeq" id="WP_127700228.1">
    <property type="nucleotide sequence ID" value="NZ_SACS01000018.1"/>
</dbReference>
<comment type="caution">
    <text evidence="5">The sequence shown here is derived from an EMBL/GenBank/DDBJ whole genome shotgun (WGS) entry which is preliminary data.</text>
</comment>
<dbReference type="Pfam" id="PF13432">
    <property type="entry name" value="TPR_16"/>
    <property type="match status" value="1"/>
</dbReference>
<dbReference type="GO" id="GO:0016020">
    <property type="term" value="C:membrane"/>
    <property type="evidence" value="ECO:0007669"/>
    <property type="project" value="TreeGrafter"/>
</dbReference>
<keyword evidence="3" id="KW-0560">Oxidoreductase</keyword>
<name>A0A437QIS3_9GAMM</name>
<dbReference type="InterPro" id="IPR051821">
    <property type="entry name" value="Asp/Asn_beta-hydroxylase"/>
</dbReference>
<evidence type="ECO:0000313" key="6">
    <source>
        <dbReference type="Proteomes" id="UP000283077"/>
    </source>
</evidence>
<keyword evidence="2" id="KW-0223">Dioxygenase</keyword>
<gene>
    <name evidence="5" type="ORF">EOE67_15405</name>
</gene>
<dbReference type="SUPFAM" id="SSF48452">
    <property type="entry name" value="TPR-like"/>
    <property type="match status" value="1"/>
</dbReference>
<dbReference type="OrthoDB" id="21665at2"/>
<dbReference type="PANTHER" id="PTHR46332">
    <property type="entry name" value="ASPARTATE BETA-HYDROXYLASE DOMAIN-CONTAINING PROTEIN 2"/>
    <property type="match status" value="1"/>
</dbReference>
<sequence>MLGQSFQDLLARAKQATAQARVREAYQLWTEVLRLKPTHVEALFNLGIIAMTNGDVATAVGLLQSAHQAAPTEPMVLLHLANARAQTGDVQGQWDTLQQALAIDPYFMPALLGQGQILYSQGKKRAAASMFRNAIKIAPLPSECPEWLKTPLAEARQVVYDHMQELTAHLQGALGSTRAALEASVLERWDEAVSILSGKTAPYHSVCNQLHVPRLPAIPFYNTELFPWVADLEARTDDIRAEMMRVLSDHGADFTPYINYRDGQPVNQWQELNQSTRWASYSLWRAGVPDTANLARCPATAAALQAVEMADIGGLCPNAMFSVLSPHTAIPPHTGETNARLVVHLPLIIPEKCLYRVGFEQRRWQEGKVLVFDDTIEHEARNDSDLLRVVLIFDVWNPLLSKAERDMVKAATSAVNAFYAAE</sequence>
<dbReference type="PANTHER" id="PTHR46332:SF5">
    <property type="entry name" value="ASPARTATE BETA-HYDROXYLASE DOMAIN CONTAINING 2"/>
    <property type="match status" value="1"/>
</dbReference>
<dbReference type="InterPro" id="IPR011990">
    <property type="entry name" value="TPR-like_helical_dom_sf"/>
</dbReference>
<organism evidence="5 6">
    <name type="scientific">Rheinheimera riviphila</name>
    <dbReference type="NCBI Taxonomy" id="1834037"/>
    <lineage>
        <taxon>Bacteria</taxon>
        <taxon>Pseudomonadati</taxon>
        <taxon>Pseudomonadota</taxon>
        <taxon>Gammaproteobacteria</taxon>
        <taxon>Chromatiales</taxon>
        <taxon>Chromatiaceae</taxon>
        <taxon>Rheinheimera</taxon>
    </lineage>
</organism>
<dbReference type="AlphaFoldDB" id="A0A437QIS3"/>
<protein>
    <submittedName>
        <fullName evidence="5">Tetratricopeptide repeat protein</fullName>
    </submittedName>
</protein>
<dbReference type="Proteomes" id="UP000283077">
    <property type="component" value="Unassembled WGS sequence"/>
</dbReference>
<comment type="similarity">
    <text evidence="1">Belongs to the aspartyl/asparaginyl beta-hydroxylase family.</text>
</comment>
<dbReference type="InterPro" id="IPR019734">
    <property type="entry name" value="TPR_rpt"/>
</dbReference>
<evidence type="ECO:0000313" key="5">
    <source>
        <dbReference type="EMBL" id="RVU34431.1"/>
    </source>
</evidence>
<accession>A0A437QIS3</accession>
<evidence type="ECO:0000259" key="4">
    <source>
        <dbReference type="Pfam" id="PF05118"/>
    </source>
</evidence>
<dbReference type="GO" id="GO:0051213">
    <property type="term" value="F:dioxygenase activity"/>
    <property type="evidence" value="ECO:0007669"/>
    <property type="project" value="UniProtKB-KW"/>
</dbReference>
<feature type="domain" description="Aspartyl/asparaginy/proline hydroxylase" evidence="4">
    <location>
        <begin position="234"/>
        <end position="398"/>
    </location>
</feature>
<dbReference type="Gene3D" id="1.25.40.10">
    <property type="entry name" value="Tetratricopeptide repeat domain"/>
    <property type="match status" value="1"/>
</dbReference>
<proteinExistence type="inferred from homology"/>
<dbReference type="Pfam" id="PF05118">
    <property type="entry name" value="Asp_Arg_Hydrox"/>
    <property type="match status" value="1"/>
</dbReference>
<evidence type="ECO:0000256" key="3">
    <source>
        <dbReference type="ARBA" id="ARBA00023002"/>
    </source>
</evidence>
<evidence type="ECO:0000256" key="1">
    <source>
        <dbReference type="ARBA" id="ARBA00007730"/>
    </source>
</evidence>
<reference evidence="5 6" key="1">
    <citation type="submission" date="2019-01" db="EMBL/GenBank/DDBJ databases">
        <authorList>
            <person name="Chen W.-M."/>
        </authorList>
    </citation>
    <scope>NUCLEOTIDE SEQUENCE [LARGE SCALE GENOMIC DNA]</scope>
    <source>
        <strain evidence="5 6">KYPC3</strain>
    </source>
</reference>
<dbReference type="SUPFAM" id="SSF51197">
    <property type="entry name" value="Clavaminate synthase-like"/>
    <property type="match status" value="1"/>
</dbReference>
<dbReference type="InterPro" id="IPR027443">
    <property type="entry name" value="IPNS-like_sf"/>
</dbReference>